<comment type="caution">
    <text evidence="2">The sequence shown here is derived from an EMBL/GenBank/DDBJ whole genome shotgun (WGS) entry which is preliminary data.</text>
</comment>
<name>A0AAD4QRW5_9AGAM</name>
<feature type="compositionally biased region" description="Acidic residues" evidence="1">
    <location>
        <begin position="89"/>
        <end position="98"/>
    </location>
</feature>
<dbReference type="AlphaFoldDB" id="A0AAD4QRW5"/>
<dbReference type="Proteomes" id="UP001203297">
    <property type="component" value="Unassembled WGS sequence"/>
</dbReference>
<evidence type="ECO:0000256" key="1">
    <source>
        <dbReference type="SAM" id="MobiDB-lite"/>
    </source>
</evidence>
<protein>
    <submittedName>
        <fullName evidence="2">Uncharacterized protein</fullName>
    </submittedName>
</protein>
<evidence type="ECO:0000313" key="3">
    <source>
        <dbReference type="Proteomes" id="UP001203297"/>
    </source>
</evidence>
<dbReference type="EMBL" id="WTXG01000003">
    <property type="protein sequence ID" value="KAI0306361.1"/>
    <property type="molecule type" value="Genomic_DNA"/>
</dbReference>
<feature type="region of interest" description="Disordered" evidence="1">
    <location>
        <begin position="83"/>
        <end position="171"/>
    </location>
</feature>
<evidence type="ECO:0000313" key="2">
    <source>
        <dbReference type="EMBL" id="KAI0306361.1"/>
    </source>
</evidence>
<keyword evidence="3" id="KW-1185">Reference proteome</keyword>
<accession>A0AAD4QRW5</accession>
<feature type="compositionally biased region" description="Acidic residues" evidence="1">
    <location>
        <begin position="109"/>
        <end position="171"/>
    </location>
</feature>
<sequence length="171" mass="18802">MSLATPTILPRPPLFPTLMPRPRQPYPTPLATPGRHVGRLILRRDFVQEMDDLSDEEAEFEDSSLEVKNRGYGFLVPIGKMLTQHEEKNDADDGSEVDESARSSHPESPTDEGEGDGEGNADGEGEGEGEDEDGGMDLDAEIEDMDDEIANTTAETEDFDDMDDETGELDE</sequence>
<organism evidence="2 3">
    <name type="scientific">Multifurca ochricompacta</name>
    <dbReference type="NCBI Taxonomy" id="376703"/>
    <lineage>
        <taxon>Eukaryota</taxon>
        <taxon>Fungi</taxon>
        <taxon>Dikarya</taxon>
        <taxon>Basidiomycota</taxon>
        <taxon>Agaricomycotina</taxon>
        <taxon>Agaricomycetes</taxon>
        <taxon>Russulales</taxon>
        <taxon>Russulaceae</taxon>
        <taxon>Multifurca</taxon>
    </lineage>
</organism>
<gene>
    <name evidence="2" type="ORF">B0F90DRAFT_1814273</name>
</gene>
<proteinExistence type="predicted"/>
<reference evidence="2" key="1">
    <citation type="journal article" date="2022" name="New Phytol.">
        <title>Evolutionary transition to the ectomycorrhizal habit in the genomes of a hyperdiverse lineage of mushroom-forming fungi.</title>
        <authorList>
            <person name="Looney B."/>
            <person name="Miyauchi S."/>
            <person name="Morin E."/>
            <person name="Drula E."/>
            <person name="Courty P.E."/>
            <person name="Kohler A."/>
            <person name="Kuo A."/>
            <person name="LaButti K."/>
            <person name="Pangilinan J."/>
            <person name="Lipzen A."/>
            <person name="Riley R."/>
            <person name="Andreopoulos W."/>
            <person name="He G."/>
            <person name="Johnson J."/>
            <person name="Nolan M."/>
            <person name="Tritt A."/>
            <person name="Barry K.W."/>
            <person name="Grigoriev I.V."/>
            <person name="Nagy L.G."/>
            <person name="Hibbett D."/>
            <person name="Henrissat B."/>
            <person name="Matheny P.B."/>
            <person name="Labbe J."/>
            <person name="Martin F.M."/>
        </authorList>
    </citation>
    <scope>NUCLEOTIDE SEQUENCE</scope>
    <source>
        <strain evidence="2">BPL690</strain>
    </source>
</reference>
<feature type="region of interest" description="Disordered" evidence="1">
    <location>
        <begin position="1"/>
        <end position="32"/>
    </location>
</feature>